<comment type="similarity">
    <text evidence="1 7 8">Belongs to the peptidase S8 family.</text>
</comment>
<keyword evidence="13" id="KW-1185">Reference proteome</keyword>
<dbReference type="InterPro" id="IPR013783">
    <property type="entry name" value="Ig-like_fold"/>
</dbReference>
<sequence length="1280" mass="138615">MTVQVTISQSPTGYLRRGWRCPTWPLDQGGYAASSGTSMAAPQIAGVAALILSARGKNFNGLTIRSRLASTARLIRTDYGNGVLESAIHQGGGLVNAFCAVLSNTSVSTSSIVLNDSANRQCSQTFTLTNEGSRPVTYHLRHLPAGSIAAFAVTSKHGRIDSSIRTSSANYASVDIQPKSFVVRPGHKQVIRTKFIPPAGLSSEDLHVYSGYISLVSDSPCESHCAILWSNRINERPKDIVIDRGPNVDIDKSSTSRYHYPHFVFSDNNRSSTAAKPLLWNLKKHDHTTLLFRANFGSPYMRVDLVPHDAALSNYTNSTNSAWKTKFRGINLLGLIPTSDSEMFSRSGQHEVQELEWNATIVDNEFSKPKRIPDGKYKVLLRALRVTGDLENEADFDTNSHQGDNSKPSKNLPHDQSKPSKTPPRDKSKLAKNPPPHKSKPSKDLADDTPPRYLVSLNPKNKQAVEDLSNKLNKLHIKFRIVFDLTKSPDVFYGVSLELLDKSQAKLIQGVIGVQDVKQVGMVTRGPTFGGKVLSKPLTTTVEKFPPHLQTNISMLHNRGIYGKGIKVALVDSGIDCTHPAFGGGFGPGKKIAFGRSFVENDDAQAAKNKGAISNSCSDCSHHGTHTAGIIGAADVGYGFQGALLQAQIDGADIISLSLGSPGGWSYGKEILKVVDNLVENKGILVFASAGNEGTNGLFSSSSPASSRAAIAVGSVDSSSPMARSFNDSSGKELTYYRNEVLPDATYPVYFTSKNLLNEDDCCSPLPESTPDLSKFIVFIKIGSCFISEKVHHARAKGAKLIFLYMKSRVIVSMHSEVLGATMAGVSLEDAQYIAAEAKKKPTGFHLVFNTAGRRTFVLQPGLESPFSQFGPNYDFKSPEPAISGIGGNVVSTYPMVDGAYSSLSGTSMSAPQLAGIAALILSHRGKKGFDGYSMRDRLTTSSRIINYSSELHKPHTVVHQGGGLINAWCAVMANTIVPNATLALLDSVSFKPDQQITISNTGTKAVQYSLTHLPAVSVKTFATNEKFNRPDVTPDTEGKEATAVMTPQAFKLAPGAKQVVKIRFAAPKTSTQDLTVYSGYIVMNGDLECESHNVPYYGVVGSLKDQEIIDRGPIDPESTINFPYLAFPSGEVNELGRPKFTVQAPNFVWKVAEESSLFLRFRTLFGSPITRVDVIAATANPVPSKTSKASDFGKSFGGAKLIGMVPGAEFLGMSRSPFNDYYTTTWDGTTVTGSNINETPTFLPNGKYKLLIRALRVNGRQNVEGDFDFWVSVPFELIR</sequence>
<accession>A0A2S4VT39</accession>
<feature type="domain" description="C5a peptidase/Subtilisin-like protease SBT2-like Fn3-like" evidence="11">
    <location>
        <begin position="992"/>
        <end position="1097"/>
    </location>
</feature>
<dbReference type="PANTHER" id="PTHR43806">
    <property type="entry name" value="PEPTIDASE S8"/>
    <property type="match status" value="1"/>
</dbReference>
<dbReference type="InterPro" id="IPR000209">
    <property type="entry name" value="Peptidase_S8/S53_dom"/>
</dbReference>
<dbReference type="InterPro" id="IPR010435">
    <property type="entry name" value="C5a/SBT2-like_Fn3"/>
</dbReference>
<evidence type="ECO:0000256" key="4">
    <source>
        <dbReference type="ARBA" id="ARBA00022801"/>
    </source>
</evidence>
<organism evidence="12 13">
    <name type="scientific">Puccinia striiformis</name>
    <dbReference type="NCBI Taxonomy" id="27350"/>
    <lineage>
        <taxon>Eukaryota</taxon>
        <taxon>Fungi</taxon>
        <taxon>Dikarya</taxon>
        <taxon>Basidiomycota</taxon>
        <taxon>Pucciniomycotina</taxon>
        <taxon>Pucciniomycetes</taxon>
        <taxon>Pucciniales</taxon>
        <taxon>Pucciniaceae</taxon>
        <taxon>Puccinia</taxon>
    </lineage>
</organism>
<feature type="active site" description="Charge relay system" evidence="6 7">
    <location>
        <position position="572"/>
    </location>
</feature>
<dbReference type="Pfam" id="PF00082">
    <property type="entry name" value="Peptidase_S8"/>
    <property type="match status" value="2"/>
</dbReference>
<dbReference type="Gene3D" id="3.50.30.30">
    <property type="match status" value="1"/>
</dbReference>
<dbReference type="PROSITE" id="PS00136">
    <property type="entry name" value="SUBTILASE_ASP"/>
    <property type="match status" value="1"/>
</dbReference>
<evidence type="ECO:0000313" key="12">
    <source>
        <dbReference type="EMBL" id="POW12570.1"/>
    </source>
</evidence>
<dbReference type="Gene3D" id="2.60.40.10">
    <property type="entry name" value="Immunoglobulins"/>
    <property type="match status" value="2"/>
</dbReference>
<dbReference type="PROSITE" id="PS51892">
    <property type="entry name" value="SUBTILASE"/>
    <property type="match status" value="2"/>
</dbReference>
<gene>
    <name evidence="12" type="ORF">PSTT_04258</name>
</gene>
<feature type="active site" description="Charge relay system" evidence="6 7">
    <location>
        <position position="623"/>
    </location>
</feature>
<keyword evidence="5 7" id="KW-0720">Serine protease</keyword>
<dbReference type="GO" id="GO:0004252">
    <property type="term" value="F:serine-type endopeptidase activity"/>
    <property type="evidence" value="ECO:0007669"/>
    <property type="project" value="UniProtKB-UniRule"/>
</dbReference>
<evidence type="ECO:0000256" key="7">
    <source>
        <dbReference type="PROSITE-ProRule" id="PRU01240"/>
    </source>
</evidence>
<evidence type="ECO:0000256" key="6">
    <source>
        <dbReference type="PIRSR" id="PIRSR615500-1"/>
    </source>
</evidence>
<dbReference type="Proteomes" id="UP000239156">
    <property type="component" value="Unassembled WGS sequence"/>
</dbReference>
<reference evidence="12" key="1">
    <citation type="submission" date="2017-12" db="EMBL/GenBank/DDBJ databases">
        <title>Gene loss provides genomic basis for host adaptation in cereal stripe rust fungi.</title>
        <authorList>
            <person name="Xia C."/>
        </authorList>
    </citation>
    <scope>NUCLEOTIDE SEQUENCE [LARGE SCALE GENOMIC DNA]</scope>
    <source>
        <strain evidence="12">93-210</strain>
    </source>
</reference>
<evidence type="ECO:0000313" key="13">
    <source>
        <dbReference type="Proteomes" id="UP000239156"/>
    </source>
</evidence>
<dbReference type="InterPro" id="IPR023827">
    <property type="entry name" value="Peptidase_S8_Asp-AS"/>
</dbReference>
<feature type="compositionally biased region" description="Basic and acidic residues" evidence="9">
    <location>
        <begin position="412"/>
        <end position="429"/>
    </location>
</feature>
<dbReference type="InterPro" id="IPR023828">
    <property type="entry name" value="Peptidase_S8_Ser-AS"/>
</dbReference>
<dbReference type="EMBL" id="PKSL01000030">
    <property type="protein sequence ID" value="POW12570.1"/>
    <property type="molecule type" value="Genomic_DNA"/>
</dbReference>
<evidence type="ECO:0000256" key="5">
    <source>
        <dbReference type="ARBA" id="ARBA00022825"/>
    </source>
</evidence>
<protein>
    <recommendedName>
        <fullName evidence="14">Peptidase S8/S53 domain-containing protein</fullName>
    </recommendedName>
</protein>
<dbReference type="PRINTS" id="PR00723">
    <property type="entry name" value="SUBTILISIN"/>
</dbReference>
<keyword evidence="3" id="KW-0732">Signal</keyword>
<keyword evidence="2 7" id="KW-0645">Protease</keyword>
<evidence type="ECO:0000259" key="10">
    <source>
        <dbReference type="Pfam" id="PF00082"/>
    </source>
</evidence>
<evidence type="ECO:0000256" key="2">
    <source>
        <dbReference type="ARBA" id="ARBA00022670"/>
    </source>
</evidence>
<feature type="domain" description="Peptidase S8/S53" evidence="10">
    <location>
        <begin position="647"/>
        <end position="943"/>
    </location>
</feature>
<dbReference type="SUPFAM" id="SSF52743">
    <property type="entry name" value="Subtilisin-like"/>
    <property type="match status" value="2"/>
</dbReference>
<feature type="compositionally biased region" description="Basic and acidic residues" evidence="9">
    <location>
        <begin position="441"/>
        <end position="450"/>
    </location>
</feature>
<evidence type="ECO:0000256" key="9">
    <source>
        <dbReference type="SAM" id="MobiDB-lite"/>
    </source>
</evidence>
<dbReference type="GO" id="GO:0006508">
    <property type="term" value="P:proteolysis"/>
    <property type="evidence" value="ECO:0007669"/>
    <property type="project" value="UniProtKB-KW"/>
</dbReference>
<dbReference type="AlphaFoldDB" id="A0A2S4VT39"/>
<feature type="domain" description="Peptidase S8/S53" evidence="10">
    <location>
        <begin position="28"/>
        <end position="79"/>
    </location>
</feature>
<evidence type="ECO:0000256" key="1">
    <source>
        <dbReference type="ARBA" id="ARBA00011073"/>
    </source>
</evidence>
<proteinExistence type="inferred from homology"/>
<evidence type="ECO:0000256" key="3">
    <source>
        <dbReference type="ARBA" id="ARBA00022729"/>
    </source>
</evidence>
<dbReference type="InterPro" id="IPR050131">
    <property type="entry name" value="Peptidase_S8_subtilisin-like"/>
</dbReference>
<keyword evidence="4 7" id="KW-0378">Hydrolase</keyword>
<name>A0A2S4VT39_9BASI</name>
<evidence type="ECO:0000259" key="11">
    <source>
        <dbReference type="Pfam" id="PF06280"/>
    </source>
</evidence>
<dbReference type="Gene3D" id="3.40.50.200">
    <property type="entry name" value="Peptidase S8/S53 domain"/>
    <property type="match status" value="2"/>
</dbReference>
<dbReference type="VEuPathDB" id="FungiDB:PSHT_15389"/>
<evidence type="ECO:0000256" key="8">
    <source>
        <dbReference type="RuleBase" id="RU003355"/>
    </source>
</evidence>
<dbReference type="VEuPathDB" id="FungiDB:PSTT_04258"/>
<dbReference type="PANTHER" id="PTHR43806:SF66">
    <property type="entry name" value="SERIN ENDOPEPTIDASE"/>
    <property type="match status" value="1"/>
</dbReference>
<evidence type="ECO:0008006" key="14">
    <source>
        <dbReference type="Google" id="ProtNLM"/>
    </source>
</evidence>
<dbReference type="InterPro" id="IPR036852">
    <property type="entry name" value="Peptidase_S8/S53_dom_sf"/>
</dbReference>
<comment type="caution">
    <text evidence="12">The sequence shown here is derived from an EMBL/GenBank/DDBJ whole genome shotgun (WGS) entry which is preliminary data.</text>
</comment>
<feature type="active site" description="Charge relay system" evidence="6 7">
    <location>
        <position position="908"/>
    </location>
</feature>
<feature type="compositionally biased region" description="Polar residues" evidence="9">
    <location>
        <begin position="397"/>
        <end position="409"/>
    </location>
</feature>
<dbReference type="GO" id="GO:0005615">
    <property type="term" value="C:extracellular space"/>
    <property type="evidence" value="ECO:0007669"/>
    <property type="project" value="TreeGrafter"/>
</dbReference>
<feature type="domain" description="C5a peptidase/Subtilisin-like protease SBT2-like Fn3-like" evidence="11">
    <location>
        <begin position="114"/>
        <end position="217"/>
    </location>
</feature>
<dbReference type="Pfam" id="PF06280">
    <property type="entry name" value="fn3_5"/>
    <property type="match status" value="2"/>
</dbReference>
<feature type="region of interest" description="Disordered" evidence="9">
    <location>
        <begin position="394"/>
        <end position="458"/>
    </location>
</feature>
<dbReference type="PROSITE" id="PS00138">
    <property type="entry name" value="SUBTILASE_SER"/>
    <property type="match status" value="1"/>
</dbReference>
<dbReference type="InterPro" id="IPR015500">
    <property type="entry name" value="Peptidase_S8_subtilisin-rel"/>
</dbReference>
<dbReference type="GO" id="GO:0016020">
    <property type="term" value="C:membrane"/>
    <property type="evidence" value="ECO:0007669"/>
    <property type="project" value="InterPro"/>
</dbReference>
<comment type="caution">
    <text evidence="7">Lacks conserved residue(s) required for the propagation of feature annotation.</text>
</comment>